<keyword evidence="2" id="KW-1185">Reference proteome</keyword>
<sequence>MKIQMTRTIQGSLDGVTVKELVGGLQYETVEGARGDRLARYHIGKGDAILAPAAIEPLAPQPDAPLISLARPKKSK</sequence>
<proteinExistence type="predicted"/>
<comment type="caution">
    <text evidence="1">The sequence shown here is derived from an EMBL/GenBank/DDBJ whole genome shotgun (WGS) entry which is preliminary data.</text>
</comment>
<reference evidence="1 2" key="1">
    <citation type="submission" date="2017-10" db="EMBL/GenBank/DDBJ databases">
        <title>Massilia psychrophilum sp. nov., a novel purple-pigmented bacterium isolated from Tianshan glacier, Xinjiang Municipality, China.</title>
        <authorList>
            <person name="Wang H."/>
        </authorList>
    </citation>
    <scope>NUCLEOTIDE SEQUENCE [LARGE SCALE GENOMIC DNA]</scope>
    <source>
        <strain evidence="1 2">JCM 30074</strain>
    </source>
</reference>
<name>A0A2G8T8P7_9BURK</name>
<dbReference type="AlphaFoldDB" id="A0A2G8T8P7"/>
<gene>
    <name evidence="1" type="ORF">CR105_26445</name>
</gene>
<evidence type="ECO:0000313" key="1">
    <source>
        <dbReference type="EMBL" id="PIL42038.1"/>
    </source>
</evidence>
<dbReference type="EMBL" id="PDOC01000041">
    <property type="protein sequence ID" value="PIL42038.1"/>
    <property type="molecule type" value="Genomic_DNA"/>
</dbReference>
<dbReference type="RefSeq" id="WP_099793863.1">
    <property type="nucleotide sequence ID" value="NZ_JBHLYV010000005.1"/>
</dbReference>
<organism evidence="1 2">
    <name type="scientific">Massilia eurypsychrophila</name>
    <dbReference type="NCBI Taxonomy" id="1485217"/>
    <lineage>
        <taxon>Bacteria</taxon>
        <taxon>Pseudomonadati</taxon>
        <taxon>Pseudomonadota</taxon>
        <taxon>Betaproteobacteria</taxon>
        <taxon>Burkholderiales</taxon>
        <taxon>Oxalobacteraceae</taxon>
        <taxon>Telluria group</taxon>
        <taxon>Massilia</taxon>
    </lineage>
</organism>
<evidence type="ECO:0000313" key="2">
    <source>
        <dbReference type="Proteomes" id="UP000230390"/>
    </source>
</evidence>
<accession>A0A2G8T8P7</accession>
<dbReference type="OrthoDB" id="9985366at2"/>
<dbReference type="Proteomes" id="UP000230390">
    <property type="component" value="Unassembled WGS sequence"/>
</dbReference>
<protein>
    <submittedName>
        <fullName evidence="1">Uncharacterized protein</fullName>
    </submittedName>
</protein>